<protein>
    <submittedName>
        <fullName evidence="1">Uncharacterized protein</fullName>
    </submittedName>
</protein>
<sequence length="219" mass="24167">MLGRQCGYCAGGRAISDYNAPIYAMVKAEMGFTDFMGLLGVPPFPDAISLKFTTKDLNLNLDFVPVTQFVVCGETSSFQNSLNFPLQSLLSESKKLISLKFTIKNLNLNPDFVSVNHSVACCIPGSFRFPITVPAFRNKETAWESDSWERSTCTIARRTLTDESHAAPKTDTDRTLGRQSRHAKLLQAPWENLQGTSVCVISTMREKLCSCVGGAVILR</sequence>
<dbReference type="Proteomes" id="UP001054945">
    <property type="component" value="Unassembled WGS sequence"/>
</dbReference>
<gene>
    <name evidence="1" type="ORF">CEXT_274061</name>
</gene>
<reference evidence="1 2" key="1">
    <citation type="submission" date="2021-06" db="EMBL/GenBank/DDBJ databases">
        <title>Caerostris extrusa draft genome.</title>
        <authorList>
            <person name="Kono N."/>
            <person name="Arakawa K."/>
        </authorList>
    </citation>
    <scope>NUCLEOTIDE SEQUENCE [LARGE SCALE GENOMIC DNA]</scope>
</reference>
<dbReference type="AlphaFoldDB" id="A0AAV4T4H1"/>
<name>A0AAV4T4H1_CAEEX</name>
<organism evidence="1 2">
    <name type="scientific">Caerostris extrusa</name>
    <name type="common">Bark spider</name>
    <name type="synonym">Caerostris bankana</name>
    <dbReference type="NCBI Taxonomy" id="172846"/>
    <lineage>
        <taxon>Eukaryota</taxon>
        <taxon>Metazoa</taxon>
        <taxon>Ecdysozoa</taxon>
        <taxon>Arthropoda</taxon>
        <taxon>Chelicerata</taxon>
        <taxon>Arachnida</taxon>
        <taxon>Araneae</taxon>
        <taxon>Araneomorphae</taxon>
        <taxon>Entelegynae</taxon>
        <taxon>Araneoidea</taxon>
        <taxon>Araneidae</taxon>
        <taxon>Caerostris</taxon>
    </lineage>
</organism>
<dbReference type="EMBL" id="BPLR01010480">
    <property type="protein sequence ID" value="GIY39567.1"/>
    <property type="molecule type" value="Genomic_DNA"/>
</dbReference>
<proteinExistence type="predicted"/>
<keyword evidence="2" id="KW-1185">Reference proteome</keyword>
<evidence type="ECO:0000313" key="2">
    <source>
        <dbReference type="Proteomes" id="UP001054945"/>
    </source>
</evidence>
<comment type="caution">
    <text evidence="1">The sequence shown here is derived from an EMBL/GenBank/DDBJ whole genome shotgun (WGS) entry which is preliminary data.</text>
</comment>
<evidence type="ECO:0000313" key="1">
    <source>
        <dbReference type="EMBL" id="GIY39567.1"/>
    </source>
</evidence>
<accession>A0AAV4T4H1</accession>